<dbReference type="InterPro" id="IPR000192">
    <property type="entry name" value="Aminotrans_V_dom"/>
</dbReference>
<accession>A0A3S9UUL7</accession>
<keyword evidence="5 7" id="KW-0663">Pyridoxal phosphate</keyword>
<dbReference type="EMBL" id="CP034346">
    <property type="protein sequence ID" value="AZS13837.1"/>
    <property type="molecule type" value="Genomic_DNA"/>
</dbReference>
<dbReference type="InterPro" id="IPR015422">
    <property type="entry name" value="PyrdxlP-dep_Trfase_small"/>
</dbReference>
<dbReference type="Proteomes" id="UP000270678">
    <property type="component" value="Chromosome"/>
</dbReference>
<evidence type="ECO:0000256" key="7">
    <source>
        <dbReference type="PIRSR" id="PIRSR000524-50"/>
    </source>
</evidence>
<dbReference type="PROSITE" id="PS00595">
    <property type="entry name" value="AA_TRANSFER_CLASS_5"/>
    <property type="match status" value="1"/>
</dbReference>
<evidence type="ECO:0000256" key="4">
    <source>
        <dbReference type="ARBA" id="ARBA00022679"/>
    </source>
</evidence>
<keyword evidence="3 11" id="KW-0032">Aminotransferase</keyword>
<dbReference type="GO" id="GO:0019265">
    <property type="term" value="P:glycine biosynthetic process, by transamination of glyoxylate"/>
    <property type="evidence" value="ECO:0007669"/>
    <property type="project" value="TreeGrafter"/>
</dbReference>
<dbReference type="AlphaFoldDB" id="A0A3S9UUL7"/>
<evidence type="ECO:0000313" key="12">
    <source>
        <dbReference type="Proteomes" id="UP000270678"/>
    </source>
</evidence>
<comment type="cofactor">
    <cofactor evidence="1 7 9">
        <name>pyridoxal 5'-phosphate</name>
        <dbReference type="ChEBI" id="CHEBI:597326"/>
    </cofactor>
</comment>
<dbReference type="SUPFAM" id="SSF53383">
    <property type="entry name" value="PLP-dependent transferases"/>
    <property type="match status" value="1"/>
</dbReference>
<dbReference type="InterPro" id="IPR015424">
    <property type="entry name" value="PyrdxlP-dep_Trfase"/>
</dbReference>
<organism evidence="11 12">
    <name type="scientific">Paenibacillus lutimineralis</name>
    <dbReference type="NCBI Taxonomy" id="2707005"/>
    <lineage>
        <taxon>Bacteria</taxon>
        <taxon>Bacillati</taxon>
        <taxon>Bacillota</taxon>
        <taxon>Bacilli</taxon>
        <taxon>Bacillales</taxon>
        <taxon>Paenibacillaceae</taxon>
        <taxon>Paenibacillus</taxon>
    </lineage>
</organism>
<dbReference type="GO" id="GO:0004760">
    <property type="term" value="F:L-serine-pyruvate transaminase activity"/>
    <property type="evidence" value="ECO:0007669"/>
    <property type="project" value="TreeGrafter"/>
</dbReference>
<protein>
    <submittedName>
        <fullName evidence="11">Alanine--glyoxylate aminotransferase family protein</fullName>
    </submittedName>
</protein>
<evidence type="ECO:0000256" key="3">
    <source>
        <dbReference type="ARBA" id="ARBA00022576"/>
    </source>
</evidence>
<proteinExistence type="inferred from homology"/>
<dbReference type="PANTHER" id="PTHR21152:SF24">
    <property type="entry name" value="ALANINE--GLYOXYLATE AMINOTRANSFERASE 1"/>
    <property type="match status" value="1"/>
</dbReference>
<keyword evidence="12" id="KW-1185">Reference proteome</keyword>
<evidence type="ECO:0000256" key="6">
    <source>
        <dbReference type="PIRSR" id="PIRSR000524-1"/>
    </source>
</evidence>
<feature type="binding site" evidence="6">
    <location>
        <position position="312"/>
    </location>
    <ligand>
        <name>substrate</name>
    </ligand>
</feature>
<dbReference type="InterPro" id="IPR020578">
    <property type="entry name" value="Aminotrans_V_PyrdxlP_BS"/>
</dbReference>
<dbReference type="InterPro" id="IPR015421">
    <property type="entry name" value="PyrdxlP-dep_Trfase_major"/>
</dbReference>
<evidence type="ECO:0000313" key="11">
    <source>
        <dbReference type="EMBL" id="AZS13837.1"/>
    </source>
</evidence>
<gene>
    <name evidence="11" type="ORF">EI981_04810</name>
</gene>
<evidence type="ECO:0000256" key="8">
    <source>
        <dbReference type="RuleBase" id="RU004075"/>
    </source>
</evidence>
<evidence type="ECO:0000256" key="9">
    <source>
        <dbReference type="RuleBase" id="RU004504"/>
    </source>
</evidence>
<dbReference type="GO" id="GO:0008453">
    <property type="term" value="F:alanine-glyoxylate transaminase activity"/>
    <property type="evidence" value="ECO:0007669"/>
    <property type="project" value="TreeGrafter"/>
</dbReference>
<dbReference type="KEGG" id="plut:EI981_04810"/>
<dbReference type="Pfam" id="PF00266">
    <property type="entry name" value="Aminotran_5"/>
    <property type="match status" value="1"/>
</dbReference>
<dbReference type="InterPro" id="IPR024169">
    <property type="entry name" value="SP_NH2Trfase/AEP_transaminase"/>
</dbReference>
<evidence type="ECO:0000256" key="1">
    <source>
        <dbReference type="ARBA" id="ARBA00001933"/>
    </source>
</evidence>
<dbReference type="Gene3D" id="3.90.1150.10">
    <property type="entry name" value="Aspartate Aminotransferase, domain 1"/>
    <property type="match status" value="1"/>
</dbReference>
<comment type="similarity">
    <text evidence="2 8">Belongs to the class-V pyridoxal-phosphate-dependent aminotransferase family.</text>
</comment>
<dbReference type="Gene3D" id="3.40.640.10">
    <property type="entry name" value="Type I PLP-dependent aspartate aminotransferase-like (Major domain)"/>
    <property type="match status" value="1"/>
</dbReference>
<name>A0A3S9UUL7_9BACL</name>
<dbReference type="PANTHER" id="PTHR21152">
    <property type="entry name" value="AMINOTRANSFERASE CLASS V"/>
    <property type="match status" value="1"/>
</dbReference>
<evidence type="ECO:0000256" key="5">
    <source>
        <dbReference type="ARBA" id="ARBA00022898"/>
    </source>
</evidence>
<feature type="modified residue" description="N6-(pyridoxal phosphate)lysine" evidence="7">
    <location>
        <position position="167"/>
    </location>
</feature>
<feature type="domain" description="Aminotransferase class V" evidence="10">
    <location>
        <begin position="75"/>
        <end position="265"/>
    </location>
</feature>
<evidence type="ECO:0000256" key="2">
    <source>
        <dbReference type="ARBA" id="ARBA00009236"/>
    </source>
</evidence>
<dbReference type="RefSeq" id="WP_126995901.1">
    <property type="nucleotide sequence ID" value="NZ_CP034346.1"/>
</dbReference>
<evidence type="ECO:0000259" key="10">
    <source>
        <dbReference type="Pfam" id="PF00266"/>
    </source>
</evidence>
<sequence length="357" mass="38025">MTRELKGYVPLSRIEFDTLTRLFSKLLHTQHPPVIIPGEAILGIEAMAAGIAAPGRTILNIVTGPYGSLFGGWLERGGATVAEVKVPFNEVVTVGEVAAAIERFRPCALSFVQAEVVTGGANPAEEILKIARDYNLITVMDSVSAVGGEELRVDDWGVDFVAVGAQKALAGPNGVSAVGVSPRGWEFLESNVNAPRNSILSLLDLKPILDNGAAPVRVPANIPTLEARALIAALTLVEEEGLAQVIRRHELAASSAVAGIKALGLEPWQKDGRYYSKLTTTVRIAGEQSLLIERPVGIVAPGDGELFGQLLRINHFGANACRQSVEEAIEGIGKLVERDADAAVERVRQIWEAGHDQ</sequence>
<dbReference type="OrthoDB" id="389074at2"/>
<reference evidence="12" key="1">
    <citation type="submission" date="2018-12" db="EMBL/GenBank/DDBJ databases">
        <title>Complete genome sequence of Paenibacillus sp. MBLB1234.</title>
        <authorList>
            <person name="Nam Y.-D."/>
            <person name="Kang J."/>
            <person name="Chung W.-H."/>
            <person name="Park Y.S."/>
        </authorList>
    </citation>
    <scope>NUCLEOTIDE SEQUENCE [LARGE SCALE GENOMIC DNA]</scope>
    <source>
        <strain evidence="12">MBLB1234</strain>
    </source>
</reference>
<keyword evidence="4 11" id="KW-0808">Transferase</keyword>
<dbReference type="PIRSF" id="PIRSF000524">
    <property type="entry name" value="SPT"/>
    <property type="match status" value="1"/>
</dbReference>